<reference evidence="1" key="2">
    <citation type="journal article" date="2020" name="Nat. Commun.">
        <title>Large-scale genome sequencing of mycorrhizal fungi provides insights into the early evolution of symbiotic traits.</title>
        <authorList>
            <person name="Miyauchi S."/>
            <person name="Kiss E."/>
            <person name="Kuo A."/>
            <person name="Drula E."/>
            <person name="Kohler A."/>
            <person name="Sanchez-Garcia M."/>
            <person name="Morin E."/>
            <person name="Andreopoulos B."/>
            <person name="Barry K.W."/>
            <person name="Bonito G."/>
            <person name="Buee M."/>
            <person name="Carver A."/>
            <person name="Chen C."/>
            <person name="Cichocki N."/>
            <person name="Clum A."/>
            <person name="Culley D."/>
            <person name="Crous P.W."/>
            <person name="Fauchery L."/>
            <person name="Girlanda M."/>
            <person name="Hayes R.D."/>
            <person name="Keri Z."/>
            <person name="LaButti K."/>
            <person name="Lipzen A."/>
            <person name="Lombard V."/>
            <person name="Magnuson J."/>
            <person name="Maillard F."/>
            <person name="Murat C."/>
            <person name="Nolan M."/>
            <person name="Ohm R.A."/>
            <person name="Pangilinan J."/>
            <person name="Pereira M.F."/>
            <person name="Perotto S."/>
            <person name="Peter M."/>
            <person name="Pfister S."/>
            <person name="Riley R."/>
            <person name="Sitrit Y."/>
            <person name="Stielow J.B."/>
            <person name="Szollosi G."/>
            <person name="Zifcakova L."/>
            <person name="Stursova M."/>
            <person name="Spatafora J.W."/>
            <person name="Tedersoo L."/>
            <person name="Vaario L.M."/>
            <person name="Yamada A."/>
            <person name="Yan M."/>
            <person name="Wang P."/>
            <person name="Xu J."/>
            <person name="Bruns T."/>
            <person name="Baldrian P."/>
            <person name="Vilgalys R."/>
            <person name="Dunand C."/>
            <person name="Henrissat B."/>
            <person name="Grigoriev I.V."/>
            <person name="Hibbett D."/>
            <person name="Nagy L.G."/>
            <person name="Martin F.M."/>
        </authorList>
    </citation>
    <scope>NUCLEOTIDE SEQUENCE</scope>
    <source>
        <strain evidence="1">P2</strain>
    </source>
</reference>
<protein>
    <submittedName>
        <fullName evidence="1">Uncharacterized protein</fullName>
    </submittedName>
</protein>
<proteinExistence type="predicted"/>
<name>A0ACB6ZF04_THEGA</name>
<organism evidence="1 2">
    <name type="scientific">Thelephora ganbajun</name>
    <name type="common">Ganba fungus</name>
    <dbReference type="NCBI Taxonomy" id="370292"/>
    <lineage>
        <taxon>Eukaryota</taxon>
        <taxon>Fungi</taxon>
        <taxon>Dikarya</taxon>
        <taxon>Basidiomycota</taxon>
        <taxon>Agaricomycotina</taxon>
        <taxon>Agaricomycetes</taxon>
        <taxon>Thelephorales</taxon>
        <taxon>Thelephoraceae</taxon>
        <taxon>Thelephora</taxon>
    </lineage>
</organism>
<dbReference type="Proteomes" id="UP000886501">
    <property type="component" value="Unassembled WGS sequence"/>
</dbReference>
<dbReference type="EMBL" id="MU118018">
    <property type="protein sequence ID" value="KAF9648154.1"/>
    <property type="molecule type" value="Genomic_DNA"/>
</dbReference>
<accession>A0ACB6ZF04</accession>
<evidence type="ECO:0000313" key="2">
    <source>
        <dbReference type="Proteomes" id="UP000886501"/>
    </source>
</evidence>
<gene>
    <name evidence="1" type="ORF">BDM02DRAFT_3261202</name>
</gene>
<keyword evidence="2" id="KW-1185">Reference proteome</keyword>
<reference evidence="1" key="1">
    <citation type="submission" date="2019-10" db="EMBL/GenBank/DDBJ databases">
        <authorList>
            <consortium name="DOE Joint Genome Institute"/>
            <person name="Kuo A."/>
            <person name="Miyauchi S."/>
            <person name="Kiss E."/>
            <person name="Drula E."/>
            <person name="Kohler A."/>
            <person name="Sanchez-Garcia M."/>
            <person name="Andreopoulos B."/>
            <person name="Barry K.W."/>
            <person name="Bonito G."/>
            <person name="Buee M."/>
            <person name="Carver A."/>
            <person name="Chen C."/>
            <person name="Cichocki N."/>
            <person name="Clum A."/>
            <person name="Culley D."/>
            <person name="Crous P.W."/>
            <person name="Fauchery L."/>
            <person name="Girlanda M."/>
            <person name="Hayes R."/>
            <person name="Keri Z."/>
            <person name="Labutti K."/>
            <person name="Lipzen A."/>
            <person name="Lombard V."/>
            <person name="Magnuson J."/>
            <person name="Maillard F."/>
            <person name="Morin E."/>
            <person name="Murat C."/>
            <person name="Nolan M."/>
            <person name="Ohm R."/>
            <person name="Pangilinan J."/>
            <person name="Pereira M."/>
            <person name="Perotto S."/>
            <person name="Peter M."/>
            <person name="Riley R."/>
            <person name="Sitrit Y."/>
            <person name="Stielow B."/>
            <person name="Szollosi G."/>
            <person name="Zifcakova L."/>
            <person name="Stursova M."/>
            <person name="Spatafora J.W."/>
            <person name="Tedersoo L."/>
            <person name="Vaario L.-M."/>
            <person name="Yamada A."/>
            <person name="Yan M."/>
            <person name="Wang P."/>
            <person name="Xu J."/>
            <person name="Bruns T."/>
            <person name="Baldrian P."/>
            <person name="Vilgalys R."/>
            <person name="Henrissat B."/>
            <person name="Grigoriev I.V."/>
            <person name="Hibbett D."/>
            <person name="Nagy L.G."/>
            <person name="Martin F.M."/>
        </authorList>
    </citation>
    <scope>NUCLEOTIDE SEQUENCE</scope>
    <source>
        <strain evidence="1">P2</strain>
    </source>
</reference>
<comment type="caution">
    <text evidence="1">The sequence shown here is derived from an EMBL/GenBank/DDBJ whole genome shotgun (WGS) entry which is preliminary data.</text>
</comment>
<sequence length="199" mass="22299">MIPNDTNANGAAETSSILKNGKLKPGIYQIQNLIGQTFVEMQGSARTSAVGPRRRYRAEKWDFQPFRPGYTIRKVYPKGSSKPDLYCAMLEGLGNRSSVAVSPYPAAWKIQIVDEEKCRGFEYIRVVWSTTEMVWDLAWWGNSSDGNKVQVFAGNSTQPCQNWKLIPIDDKANTIRWTGTATRGCSTCDDIESQRSSCN</sequence>
<evidence type="ECO:0000313" key="1">
    <source>
        <dbReference type="EMBL" id="KAF9648154.1"/>
    </source>
</evidence>